<dbReference type="Proteomes" id="UP000000561">
    <property type="component" value="Chromosome 7"/>
</dbReference>
<feature type="compositionally biased region" description="Basic and acidic residues" evidence="2">
    <location>
        <begin position="176"/>
        <end position="190"/>
    </location>
</feature>
<evidence type="ECO:0000313" key="3">
    <source>
        <dbReference type="EMBL" id="KIS69080.1"/>
    </source>
</evidence>
<feature type="region of interest" description="Disordered" evidence="2">
    <location>
        <begin position="283"/>
        <end position="306"/>
    </location>
</feature>
<dbReference type="GeneID" id="23568091"/>
<dbReference type="PANTHER" id="PTHR15885">
    <property type="entry name" value="COILED-COIL DOMAIN-CONTAINING PROTEIN 174"/>
    <property type="match status" value="1"/>
</dbReference>
<dbReference type="OrthoDB" id="333551at2759"/>
<feature type="compositionally biased region" description="Basic and acidic residues" evidence="2">
    <location>
        <begin position="98"/>
        <end position="111"/>
    </location>
</feature>
<dbReference type="InterPro" id="IPR025066">
    <property type="entry name" value="CCDC174-like"/>
</dbReference>
<sequence length="306" mass="34642">MSGSNGFGKASYSRDAGLGSSGSISSSFLGLKDELERSKASSSTWSSKRKSYKSSESDLQSRSKKLSSAFLETSSSKKPKHDARCDVNDSKRKKRSTRPSDAEASRSEFDRIRSNLERKARIYDRLQAGKFAGFTSAELKEGSIDWERKRLEPHPPSRSPSPTETADEPVIEYVDEFGRTRKSRLSDVPRELLSSKYGGDRPDELESEPTDNAIYGPASSFPVYTPKLHTAERDAQRDAHSKHFDPHFDRRHRGAAFYKFSENEDERRIQLDQLAELRRETVRLRSELDTRDGEERKASRGDTECS</sequence>
<dbReference type="VEuPathDB" id="FungiDB:UMAG_12354"/>
<dbReference type="AlphaFoldDB" id="A0A0D1E3L6"/>
<dbReference type="RefSeq" id="XP_011389587.1">
    <property type="nucleotide sequence ID" value="XM_011391285.1"/>
</dbReference>
<evidence type="ECO:0000256" key="2">
    <source>
        <dbReference type="SAM" id="MobiDB-lite"/>
    </source>
</evidence>
<dbReference type="GO" id="GO:0005634">
    <property type="term" value="C:nucleus"/>
    <property type="evidence" value="ECO:0000318"/>
    <property type="project" value="GO_Central"/>
</dbReference>
<keyword evidence="4" id="KW-1185">Reference proteome</keyword>
<protein>
    <submittedName>
        <fullName evidence="3">Uncharacterized protein</fullName>
    </submittedName>
</protein>
<evidence type="ECO:0000256" key="1">
    <source>
        <dbReference type="ARBA" id="ARBA00023054"/>
    </source>
</evidence>
<dbReference type="InParanoid" id="A0A0D1E3L6"/>
<reference evidence="3 4" key="1">
    <citation type="journal article" date="2006" name="Nature">
        <title>Insights from the genome of the biotrophic fungal plant pathogen Ustilago maydis.</title>
        <authorList>
            <person name="Kamper J."/>
            <person name="Kahmann R."/>
            <person name="Bolker M."/>
            <person name="Ma L.J."/>
            <person name="Brefort T."/>
            <person name="Saville B.J."/>
            <person name="Banuett F."/>
            <person name="Kronstad J.W."/>
            <person name="Gold S.E."/>
            <person name="Muller O."/>
            <person name="Perlin M.H."/>
            <person name="Wosten H.A."/>
            <person name="de Vries R."/>
            <person name="Ruiz-Herrera J."/>
            <person name="Reynaga-Pena C.G."/>
            <person name="Snetselaar K."/>
            <person name="McCann M."/>
            <person name="Perez-Martin J."/>
            <person name="Feldbrugge M."/>
            <person name="Basse C.W."/>
            <person name="Steinberg G."/>
            <person name="Ibeas J.I."/>
            <person name="Holloman W."/>
            <person name="Guzman P."/>
            <person name="Farman M."/>
            <person name="Stajich J.E."/>
            <person name="Sentandreu R."/>
            <person name="Gonzalez-Prieto J.M."/>
            <person name="Kennell J.C."/>
            <person name="Molina L."/>
            <person name="Schirawski J."/>
            <person name="Mendoza-Mendoza A."/>
            <person name="Greilinger D."/>
            <person name="Munch K."/>
            <person name="Rossel N."/>
            <person name="Scherer M."/>
            <person name="Vranes M."/>
            <person name="Ladendorf O."/>
            <person name="Vincon V."/>
            <person name="Fuchs U."/>
            <person name="Sandrock B."/>
            <person name="Meng S."/>
            <person name="Ho E.C."/>
            <person name="Cahill M.J."/>
            <person name="Boyce K.J."/>
            <person name="Klose J."/>
            <person name="Klosterman S.J."/>
            <person name="Deelstra H.J."/>
            <person name="Ortiz-Castellanos L."/>
            <person name="Li W."/>
            <person name="Sanchez-Alonso P."/>
            <person name="Schreier P.H."/>
            <person name="Hauser-Hahn I."/>
            <person name="Vaupel M."/>
            <person name="Koopmann E."/>
            <person name="Friedrich G."/>
            <person name="Voss H."/>
            <person name="Schluter T."/>
            <person name="Margolis J."/>
            <person name="Platt D."/>
            <person name="Swimmer C."/>
            <person name="Gnirke A."/>
            <person name="Chen F."/>
            <person name="Vysotskaia V."/>
            <person name="Mannhaupt G."/>
            <person name="Guldener U."/>
            <person name="Munsterkotter M."/>
            <person name="Haase D."/>
            <person name="Oesterheld M."/>
            <person name="Mewes H.W."/>
            <person name="Mauceli E.W."/>
            <person name="DeCaprio D."/>
            <person name="Wade C.M."/>
            <person name="Butler J."/>
            <person name="Young S."/>
            <person name="Jaffe D.B."/>
            <person name="Calvo S."/>
            <person name="Nusbaum C."/>
            <person name="Galagan J."/>
            <person name="Birren B.W."/>
        </authorList>
    </citation>
    <scope>NUCLEOTIDE SEQUENCE [LARGE SCALE GENOMIC DNA]</scope>
    <source>
        <strain evidence="4">DSM 14603 / FGSC 9021 / UM521</strain>
    </source>
</reference>
<feature type="region of interest" description="Disordered" evidence="2">
    <location>
        <begin position="142"/>
        <end position="248"/>
    </location>
</feature>
<proteinExistence type="predicted"/>
<feature type="compositionally biased region" description="Basic and acidic residues" evidence="2">
    <location>
        <begin position="142"/>
        <end position="155"/>
    </location>
</feature>
<name>A0A0D1E3L6_MYCMD</name>
<keyword evidence="1" id="KW-0175">Coiled coil</keyword>
<dbReference type="KEGG" id="uma:UMAG_12354"/>
<feature type="region of interest" description="Disordered" evidence="2">
    <location>
        <begin position="36"/>
        <end position="111"/>
    </location>
</feature>
<organism evidence="3 4">
    <name type="scientific">Mycosarcoma maydis</name>
    <name type="common">Corn smut fungus</name>
    <name type="synonym">Ustilago maydis</name>
    <dbReference type="NCBI Taxonomy" id="5270"/>
    <lineage>
        <taxon>Eukaryota</taxon>
        <taxon>Fungi</taxon>
        <taxon>Dikarya</taxon>
        <taxon>Basidiomycota</taxon>
        <taxon>Ustilaginomycotina</taxon>
        <taxon>Ustilaginomycetes</taxon>
        <taxon>Ustilaginales</taxon>
        <taxon>Ustilaginaceae</taxon>
        <taxon>Mycosarcoma</taxon>
    </lineage>
</organism>
<accession>A0A0D1E3L6</accession>
<feature type="compositionally biased region" description="Basic and acidic residues" evidence="2">
    <location>
        <begin position="229"/>
        <end position="248"/>
    </location>
</feature>
<evidence type="ECO:0000313" key="4">
    <source>
        <dbReference type="Proteomes" id="UP000000561"/>
    </source>
</evidence>
<feature type="region of interest" description="Disordered" evidence="2">
    <location>
        <begin position="1"/>
        <end position="24"/>
    </location>
</feature>
<dbReference type="STRING" id="237631.A0A0D1E3L6"/>
<dbReference type="PANTHER" id="PTHR15885:SF1">
    <property type="entry name" value="COILED-COIL DOMAIN-CONTAINING PROTEIN 174"/>
    <property type="match status" value="1"/>
</dbReference>
<dbReference type="EMBL" id="CM003146">
    <property type="protein sequence ID" value="KIS69080.1"/>
    <property type="molecule type" value="Genomic_DNA"/>
</dbReference>
<feature type="compositionally biased region" description="Acidic residues" evidence="2">
    <location>
        <begin position="165"/>
        <end position="175"/>
    </location>
</feature>
<gene>
    <name evidence="3" type="ORF">UMAG_12354</name>
</gene>
<dbReference type="Pfam" id="PF13300">
    <property type="entry name" value="DUF4078"/>
    <property type="match status" value="1"/>
</dbReference>